<protein>
    <submittedName>
        <fullName evidence="2">Uncharacterized protein</fullName>
    </submittedName>
</protein>
<proteinExistence type="predicted"/>
<accession>A0AAN6N8L0</accession>
<gene>
    <name evidence="2" type="ORF">QBC46DRAFT_385395</name>
</gene>
<evidence type="ECO:0000256" key="1">
    <source>
        <dbReference type="SAM" id="SignalP"/>
    </source>
</evidence>
<sequence>MKTSTLATLLLSLALGSQAAPAAADAVLPRQDSPEVARFHAFGAFNCEGGFDTYYRDLAGASDTCYSFDHPTQSVSVVSLNPKCQVTVFTQPGCTDPGVALGVSGCFSNAPAINGWKVTCPWWN</sequence>
<keyword evidence="1" id="KW-0732">Signal</keyword>
<reference evidence="3" key="1">
    <citation type="journal article" date="2023" name="Mol. Phylogenet. Evol.">
        <title>Genome-scale phylogeny and comparative genomics of the fungal order Sordariales.</title>
        <authorList>
            <person name="Hensen N."/>
            <person name="Bonometti L."/>
            <person name="Westerberg I."/>
            <person name="Brannstrom I.O."/>
            <person name="Guillou S."/>
            <person name="Cros-Aarteil S."/>
            <person name="Calhoun S."/>
            <person name="Haridas S."/>
            <person name="Kuo A."/>
            <person name="Mondo S."/>
            <person name="Pangilinan J."/>
            <person name="Riley R."/>
            <person name="LaButti K."/>
            <person name="Andreopoulos B."/>
            <person name="Lipzen A."/>
            <person name="Chen C."/>
            <person name="Yan M."/>
            <person name="Daum C."/>
            <person name="Ng V."/>
            <person name="Clum A."/>
            <person name="Steindorff A."/>
            <person name="Ohm R.A."/>
            <person name="Martin F."/>
            <person name="Silar P."/>
            <person name="Natvig D.O."/>
            <person name="Lalanne C."/>
            <person name="Gautier V."/>
            <person name="Ament-Velasquez S.L."/>
            <person name="Kruys A."/>
            <person name="Hutchinson M.I."/>
            <person name="Powell A.J."/>
            <person name="Barry K."/>
            <person name="Miller A.N."/>
            <person name="Grigoriev I.V."/>
            <person name="Debuchy R."/>
            <person name="Gladieux P."/>
            <person name="Hiltunen Thoren M."/>
            <person name="Johannesson H."/>
        </authorList>
    </citation>
    <scope>NUCLEOTIDE SEQUENCE [LARGE SCALE GENOMIC DNA]</scope>
    <source>
        <strain evidence="3">CBS 340.73</strain>
    </source>
</reference>
<keyword evidence="3" id="KW-1185">Reference proteome</keyword>
<organism evidence="2 3">
    <name type="scientific">Diplogelasinospora grovesii</name>
    <dbReference type="NCBI Taxonomy" id="303347"/>
    <lineage>
        <taxon>Eukaryota</taxon>
        <taxon>Fungi</taxon>
        <taxon>Dikarya</taxon>
        <taxon>Ascomycota</taxon>
        <taxon>Pezizomycotina</taxon>
        <taxon>Sordariomycetes</taxon>
        <taxon>Sordariomycetidae</taxon>
        <taxon>Sordariales</taxon>
        <taxon>Diplogelasinosporaceae</taxon>
        <taxon>Diplogelasinospora</taxon>
    </lineage>
</organism>
<feature type="signal peptide" evidence="1">
    <location>
        <begin position="1"/>
        <end position="19"/>
    </location>
</feature>
<dbReference type="AlphaFoldDB" id="A0AAN6N8L0"/>
<feature type="chain" id="PRO_5042906365" evidence="1">
    <location>
        <begin position="20"/>
        <end position="124"/>
    </location>
</feature>
<evidence type="ECO:0000313" key="2">
    <source>
        <dbReference type="EMBL" id="KAK3940439.1"/>
    </source>
</evidence>
<evidence type="ECO:0000313" key="3">
    <source>
        <dbReference type="Proteomes" id="UP001303473"/>
    </source>
</evidence>
<comment type="caution">
    <text evidence="2">The sequence shown here is derived from an EMBL/GenBank/DDBJ whole genome shotgun (WGS) entry which is preliminary data.</text>
</comment>
<name>A0AAN6N8L0_9PEZI</name>
<dbReference type="Proteomes" id="UP001303473">
    <property type="component" value="Unassembled WGS sequence"/>
</dbReference>
<dbReference type="EMBL" id="MU853796">
    <property type="protein sequence ID" value="KAK3940439.1"/>
    <property type="molecule type" value="Genomic_DNA"/>
</dbReference>